<organism evidence="2 3">
    <name type="scientific">Paraburkholderia acidicola</name>
    <dbReference type="NCBI Taxonomy" id="1912599"/>
    <lineage>
        <taxon>Bacteria</taxon>
        <taxon>Pseudomonadati</taxon>
        <taxon>Pseudomonadota</taxon>
        <taxon>Betaproteobacteria</taxon>
        <taxon>Burkholderiales</taxon>
        <taxon>Burkholderiaceae</taxon>
        <taxon>Paraburkholderia</taxon>
    </lineage>
</organism>
<dbReference type="Proteomes" id="UP001469089">
    <property type="component" value="Unassembled WGS sequence"/>
</dbReference>
<proteinExistence type="predicted"/>
<feature type="transmembrane region" description="Helical" evidence="1">
    <location>
        <begin position="63"/>
        <end position="83"/>
    </location>
</feature>
<keyword evidence="1" id="KW-0812">Transmembrane</keyword>
<comment type="caution">
    <text evidence="2">The sequence shown here is derived from an EMBL/GenBank/DDBJ whole genome shotgun (WGS) entry which is preliminary data.</text>
</comment>
<accession>A0ABV1LP04</accession>
<keyword evidence="3" id="KW-1185">Reference proteome</keyword>
<protein>
    <recommendedName>
        <fullName evidence="4">Glycerophosphoryl diester phosphodiesterase membrane domain-containing protein</fullName>
    </recommendedName>
</protein>
<reference evidence="2 3" key="1">
    <citation type="journal article" date="2024" name="Chem. Sci.">
        <title>Discovery of a lagriamide polyketide by integrated genome mining, isotopic labeling, and untargeted metabolomics.</title>
        <authorList>
            <person name="Fergusson C.H."/>
            <person name="Saulog J."/>
            <person name="Paulo B.S."/>
            <person name="Wilson D.M."/>
            <person name="Liu D.Y."/>
            <person name="Morehouse N.J."/>
            <person name="Waterworth S."/>
            <person name="Barkei J."/>
            <person name="Gray C.A."/>
            <person name="Kwan J.C."/>
            <person name="Eustaquio A.S."/>
            <person name="Linington R.G."/>
        </authorList>
    </citation>
    <scope>NUCLEOTIDE SEQUENCE [LARGE SCALE GENOMIC DNA]</scope>
    <source>
        <strain evidence="2 3">RL17-338-BIF-B</strain>
    </source>
</reference>
<keyword evidence="1" id="KW-1133">Transmembrane helix</keyword>
<feature type="transmembrane region" description="Helical" evidence="1">
    <location>
        <begin position="21"/>
        <end position="43"/>
    </location>
</feature>
<keyword evidence="1" id="KW-0472">Membrane</keyword>
<dbReference type="RefSeq" id="WP_349542644.1">
    <property type="nucleotide sequence ID" value="NZ_JAOALG010000001.1"/>
</dbReference>
<feature type="transmembrane region" description="Helical" evidence="1">
    <location>
        <begin position="243"/>
        <end position="271"/>
    </location>
</feature>
<feature type="transmembrane region" description="Helical" evidence="1">
    <location>
        <begin position="203"/>
        <end position="227"/>
    </location>
</feature>
<gene>
    <name evidence="2" type="ORF">N0A02_13675</name>
</gene>
<feature type="transmembrane region" description="Helical" evidence="1">
    <location>
        <begin position="116"/>
        <end position="139"/>
    </location>
</feature>
<evidence type="ECO:0000313" key="3">
    <source>
        <dbReference type="Proteomes" id="UP001469089"/>
    </source>
</evidence>
<evidence type="ECO:0000313" key="2">
    <source>
        <dbReference type="EMBL" id="MEQ5840476.1"/>
    </source>
</evidence>
<dbReference type="EMBL" id="JAOALG010000001">
    <property type="protein sequence ID" value="MEQ5840476.1"/>
    <property type="molecule type" value="Genomic_DNA"/>
</dbReference>
<name>A0ABV1LP04_9BURK</name>
<feature type="transmembrane region" description="Helical" evidence="1">
    <location>
        <begin position="159"/>
        <end position="182"/>
    </location>
</feature>
<evidence type="ECO:0008006" key="4">
    <source>
        <dbReference type="Google" id="ProtNLM"/>
    </source>
</evidence>
<evidence type="ECO:0000256" key="1">
    <source>
        <dbReference type="SAM" id="Phobius"/>
    </source>
</evidence>
<sequence length="282" mass="30683">MESITIGQCFRGAWKDAVSALRYRPLVVFIIFAALVVISYVQNALTLLISSPVVMVMATYGTWTIYLLTAILSVTQLCAFVGLSMQVQRYTVLGADAARSAAFFDRRFWKFIGVSLLLWFLFVVATGAGFNALVLMLSFGSSSDQGFLADRATDLASSAGMLALFVVGLFVSIRLSLLPCHVATGTGGRMLWRAAWHDTRDHVWKIAATYLVTGLPMLVIPIVYAVFKGVYIATLLGYGMGDSIVFCLSVVEALWMVFAIALGAACSAWVYRRFASALLSTT</sequence>